<dbReference type="EMBL" id="QICN01000001">
    <property type="protein sequence ID" value="PXV71506.1"/>
    <property type="molecule type" value="Genomic_DNA"/>
</dbReference>
<dbReference type="OrthoDB" id="5566524at2"/>
<proteinExistence type="predicted"/>
<dbReference type="Pfam" id="PF10972">
    <property type="entry name" value="CsiV"/>
    <property type="match status" value="1"/>
</dbReference>
<feature type="chain" id="PRO_5016360636" evidence="1">
    <location>
        <begin position="33"/>
        <end position="204"/>
    </location>
</feature>
<evidence type="ECO:0000313" key="2">
    <source>
        <dbReference type="EMBL" id="PXV71506.1"/>
    </source>
</evidence>
<sequence>MRKDDTAPTRRRPRFGILLAALALFAALPASADSYRVDLILFLDLYSGGEAGAAAQQPAESAALSLDDTAGLIAAGIRVLPDAEFGLQEHWSRLRNSRRFRPLMRLAWEQARPPEANGPRLAIRHGEPITITDPLTYSSFLVPPVDGSVSLLMSRYLHLDVDLRYTESDGHQFALSERRRMRRAELHHIDSPKLGVLARVQKLP</sequence>
<name>A0A318EPT9_9GAMM</name>
<dbReference type="Proteomes" id="UP000248330">
    <property type="component" value="Unassembled WGS sequence"/>
</dbReference>
<evidence type="ECO:0000256" key="1">
    <source>
        <dbReference type="SAM" id="SignalP"/>
    </source>
</evidence>
<dbReference type="InterPro" id="IPR021241">
    <property type="entry name" value="CsiV"/>
</dbReference>
<feature type="signal peptide" evidence="1">
    <location>
        <begin position="1"/>
        <end position="32"/>
    </location>
</feature>
<keyword evidence="1" id="KW-0732">Signal</keyword>
<organism evidence="2 3">
    <name type="scientific">Sinimarinibacterium flocculans</name>
    <dbReference type="NCBI Taxonomy" id="985250"/>
    <lineage>
        <taxon>Bacteria</taxon>
        <taxon>Pseudomonadati</taxon>
        <taxon>Pseudomonadota</taxon>
        <taxon>Gammaproteobacteria</taxon>
        <taxon>Nevskiales</taxon>
        <taxon>Nevskiaceae</taxon>
        <taxon>Sinimarinibacterium</taxon>
    </lineage>
</organism>
<gene>
    <name evidence="2" type="ORF">C8D93_101557</name>
</gene>
<dbReference type="RefSeq" id="WP_110263618.1">
    <property type="nucleotide sequence ID" value="NZ_CAWNXA010000001.1"/>
</dbReference>
<protein>
    <submittedName>
        <fullName evidence="2">Peptidoglycan-binding protein CsiV</fullName>
    </submittedName>
</protein>
<reference evidence="2 3" key="1">
    <citation type="submission" date="2018-04" db="EMBL/GenBank/DDBJ databases">
        <title>Genomic Encyclopedia of Type Strains, Phase IV (KMG-IV): sequencing the most valuable type-strain genomes for metagenomic binning, comparative biology and taxonomic classification.</title>
        <authorList>
            <person name="Goeker M."/>
        </authorList>
    </citation>
    <scope>NUCLEOTIDE SEQUENCE [LARGE SCALE GENOMIC DNA]</scope>
    <source>
        <strain evidence="2 3">DSM 104150</strain>
    </source>
</reference>
<accession>A0A318EPT9</accession>
<evidence type="ECO:0000313" key="3">
    <source>
        <dbReference type="Proteomes" id="UP000248330"/>
    </source>
</evidence>
<dbReference type="AlphaFoldDB" id="A0A318EPT9"/>
<comment type="caution">
    <text evidence="2">The sequence shown here is derived from an EMBL/GenBank/DDBJ whole genome shotgun (WGS) entry which is preliminary data.</text>
</comment>
<keyword evidence="3" id="KW-1185">Reference proteome</keyword>